<keyword evidence="4 7" id="KW-0812">Transmembrane</keyword>
<keyword evidence="2 7" id="KW-0813">Transport</keyword>
<organism evidence="9 10">
    <name type="scientific">Cohnella fermenti</name>
    <dbReference type="NCBI Taxonomy" id="2565925"/>
    <lineage>
        <taxon>Bacteria</taxon>
        <taxon>Bacillati</taxon>
        <taxon>Bacillota</taxon>
        <taxon>Bacilli</taxon>
        <taxon>Bacillales</taxon>
        <taxon>Paenibacillaceae</taxon>
        <taxon>Cohnella</taxon>
    </lineage>
</organism>
<dbReference type="Proteomes" id="UP000310636">
    <property type="component" value="Unassembled WGS sequence"/>
</dbReference>
<dbReference type="GO" id="GO:0042918">
    <property type="term" value="P:alkanesulfonate transmembrane transport"/>
    <property type="evidence" value="ECO:0007669"/>
    <property type="project" value="UniProtKB-ARBA"/>
</dbReference>
<evidence type="ECO:0000313" key="10">
    <source>
        <dbReference type="Proteomes" id="UP000310636"/>
    </source>
</evidence>
<dbReference type="RefSeq" id="WP_136370910.1">
    <property type="nucleotide sequence ID" value="NZ_SSOB01000020.1"/>
</dbReference>
<dbReference type="InterPro" id="IPR035906">
    <property type="entry name" value="MetI-like_sf"/>
</dbReference>
<evidence type="ECO:0000256" key="6">
    <source>
        <dbReference type="ARBA" id="ARBA00023136"/>
    </source>
</evidence>
<gene>
    <name evidence="9" type="ORF">E6C55_16465</name>
</gene>
<keyword evidence="5 7" id="KW-1133">Transmembrane helix</keyword>
<evidence type="ECO:0000313" key="9">
    <source>
        <dbReference type="EMBL" id="THF77265.1"/>
    </source>
</evidence>
<dbReference type="SUPFAM" id="SSF161098">
    <property type="entry name" value="MetI-like"/>
    <property type="match status" value="1"/>
</dbReference>
<dbReference type="PANTHER" id="PTHR30151:SF38">
    <property type="entry name" value="ALIPHATIC SULFONATES TRANSPORT PERMEASE PROTEIN SSUC-RELATED"/>
    <property type="match status" value="1"/>
</dbReference>
<dbReference type="Pfam" id="PF00528">
    <property type="entry name" value="BPD_transp_1"/>
    <property type="match status" value="1"/>
</dbReference>
<dbReference type="GO" id="GO:0005886">
    <property type="term" value="C:plasma membrane"/>
    <property type="evidence" value="ECO:0007669"/>
    <property type="project" value="UniProtKB-SubCell"/>
</dbReference>
<evidence type="ECO:0000256" key="1">
    <source>
        <dbReference type="ARBA" id="ARBA00004651"/>
    </source>
</evidence>
<dbReference type="AlphaFoldDB" id="A0A4S4BQM9"/>
<dbReference type="FunFam" id="1.10.3720.10:FF:000003">
    <property type="entry name" value="Aliphatic sulfonate ABC transporter permease"/>
    <property type="match status" value="1"/>
</dbReference>
<keyword evidence="3" id="KW-1003">Cell membrane</keyword>
<dbReference type="InterPro" id="IPR000515">
    <property type="entry name" value="MetI-like"/>
</dbReference>
<name>A0A4S4BQM9_9BACL</name>
<reference evidence="9 10" key="1">
    <citation type="submission" date="2019-04" db="EMBL/GenBank/DDBJ databases">
        <title>Cohnella sp. nov. isolated from preserved vegetables.</title>
        <authorList>
            <person name="Lin S.-Y."/>
            <person name="Hung M.-H."/>
            <person name="Young C.-C."/>
        </authorList>
    </citation>
    <scope>NUCLEOTIDE SEQUENCE [LARGE SCALE GENOMIC DNA]</scope>
    <source>
        <strain evidence="9 10">CC-MHH1044</strain>
    </source>
</reference>
<protein>
    <submittedName>
        <fullName evidence="9">ABC transporter permease</fullName>
    </submittedName>
</protein>
<feature type="transmembrane region" description="Helical" evidence="7">
    <location>
        <begin position="12"/>
        <end position="34"/>
    </location>
</feature>
<feature type="transmembrane region" description="Helical" evidence="7">
    <location>
        <begin position="169"/>
        <end position="197"/>
    </location>
</feature>
<keyword evidence="10" id="KW-1185">Reference proteome</keyword>
<feature type="transmembrane region" description="Helical" evidence="7">
    <location>
        <begin position="217"/>
        <end position="238"/>
    </location>
</feature>
<sequence length="258" mass="28432">MSMRVVAVKPLLYGLIIPVLLLATWQILGARGMISPLLFPTPSRIYEDFHSMLVSGELWTNLRISLVRALWGFLLGGGLGALAGLLVGLFRQLERAIDPSLQMIRMIPHLAVTALFILWFGIGETSKVLLIAKGAFFPLYINTFLGIRNADNKLHEVSRVLGFGFFKRSFLMALPSALPNIFLGIRLSLGVAWLSLAVAELLGSTEGIGYLMMDARMLGRTSVVFVGIAIFAVIGKLSDSLVRGIERRALRWNDTYRG</sequence>
<comment type="subcellular location">
    <subcellularLocation>
        <location evidence="1 7">Cell membrane</location>
        <topology evidence="1 7">Multi-pass membrane protein</topology>
    </subcellularLocation>
</comment>
<evidence type="ECO:0000256" key="4">
    <source>
        <dbReference type="ARBA" id="ARBA00022692"/>
    </source>
</evidence>
<feature type="domain" description="ABC transmembrane type-1" evidence="8">
    <location>
        <begin position="62"/>
        <end position="243"/>
    </location>
</feature>
<evidence type="ECO:0000256" key="2">
    <source>
        <dbReference type="ARBA" id="ARBA00022448"/>
    </source>
</evidence>
<evidence type="ECO:0000256" key="7">
    <source>
        <dbReference type="RuleBase" id="RU363032"/>
    </source>
</evidence>
<accession>A0A4S4BQM9</accession>
<proteinExistence type="inferred from homology"/>
<evidence type="ECO:0000256" key="3">
    <source>
        <dbReference type="ARBA" id="ARBA00022475"/>
    </source>
</evidence>
<keyword evidence="6 7" id="KW-0472">Membrane</keyword>
<feature type="transmembrane region" description="Helical" evidence="7">
    <location>
        <begin position="69"/>
        <end position="91"/>
    </location>
</feature>
<comment type="similarity">
    <text evidence="7">Belongs to the binding-protein-dependent transport system permease family.</text>
</comment>
<dbReference type="OrthoDB" id="9804353at2"/>
<dbReference type="PANTHER" id="PTHR30151">
    <property type="entry name" value="ALKANE SULFONATE ABC TRANSPORTER-RELATED, MEMBRANE SUBUNIT"/>
    <property type="match status" value="1"/>
</dbReference>
<feature type="transmembrane region" description="Helical" evidence="7">
    <location>
        <begin position="103"/>
        <end position="122"/>
    </location>
</feature>
<feature type="transmembrane region" description="Helical" evidence="7">
    <location>
        <begin position="128"/>
        <end position="148"/>
    </location>
</feature>
<comment type="caution">
    <text evidence="9">The sequence shown here is derived from an EMBL/GenBank/DDBJ whole genome shotgun (WGS) entry which is preliminary data.</text>
</comment>
<evidence type="ECO:0000256" key="5">
    <source>
        <dbReference type="ARBA" id="ARBA00022989"/>
    </source>
</evidence>
<dbReference type="Gene3D" id="1.10.3720.10">
    <property type="entry name" value="MetI-like"/>
    <property type="match status" value="1"/>
</dbReference>
<evidence type="ECO:0000259" key="8">
    <source>
        <dbReference type="PROSITE" id="PS50928"/>
    </source>
</evidence>
<dbReference type="EMBL" id="SSOB01000020">
    <property type="protein sequence ID" value="THF77265.1"/>
    <property type="molecule type" value="Genomic_DNA"/>
</dbReference>
<dbReference type="PROSITE" id="PS50928">
    <property type="entry name" value="ABC_TM1"/>
    <property type="match status" value="1"/>
</dbReference>
<dbReference type="CDD" id="cd06261">
    <property type="entry name" value="TM_PBP2"/>
    <property type="match status" value="1"/>
</dbReference>